<keyword evidence="2" id="KW-1185">Reference proteome</keyword>
<organism evidence="1 2">
    <name type="scientific">Artemisia annua</name>
    <name type="common">Sweet wormwood</name>
    <dbReference type="NCBI Taxonomy" id="35608"/>
    <lineage>
        <taxon>Eukaryota</taxon>
        <taxon>Viridiplantae</taxon>
        <taxon>Streptophyta</taxon>
        <taxon>Embryophyta</taxon>
        <taxon>Tracheophyta</taxon>
        <taxon>Spermatophyta</taxon>
        <taxon>Magnoliopsida</taxon>
        <taxon>eudicotyledons</taxon>
        <taxon>Gunneridae</taxon>
        <taxon>Pentapetalae</taxon>
        <taxon>asterids</taxon>
        <taxon>campanulids</taxon>
        <taxon>Asterales</taxon>
        <taxon>Asteraceae</taxon>
        <taxon>Asteroideae</taxon>
        <taxon>Anthemideae</taxon>
        <taxon>Artemisiinae</taxon>
        <taxon>Artemisia</taxon>
    </lineage>
</organism>
<dbReference type="OrthoDB" id="354304at2759"/>
<dbReference type="PANTHER" id="PTHR47303">
    <property type="match status" value="1"/>
</dbReference>
<dbReference type="AlphaFoldDB" id="A0A2U1QMH2"/>
<reference evidence="1 2" key="1">
    <citation type="journal article" date="2018" name="Mol. Plant">
        <title>The genome of Artemisia annua provides insight into the evolution of Asteraceae family and artemisinin biosynthesis.</title>
        <authorList>
            <person name="Shen Q."/>
            <person name="Zhang L."/>
            <person name="Liao Z."/>
            <person name="Wang S."/>
            <person name="Yan T."/>
            <person name="Shi P."/>
            <person name="Liu M."/>
            <person name="Fu X."/>
            <person name="Pan Q."/>
            <person name="Wang Y."/>
            <person name="Lv Z."/>
            <person name="Lu X."/>
            <person name="Zhang F."/>
            <person name="Jiang W."/>
            <person name="Ma Y."/>
            <person name="Chen M."/>
            <person name="Hao X."/>
            <person name="Li L."/>
            <person name="Tang Y."/>
            <person name="Lv G."/>
            <person name="Zhou Y."/>
            <person name="Sun X."/>
            <person name="Brodelius P.E."/>
            <person name="Rose J.K.C."/>
            <person name="Tang K."/>
        </authorList>
    </citation>
    <scope>NUCLEOTIDE SEQUENCE [LARGE SCALE GENOMIC DNA]</scope>
    <source>
        <strain evidence="2">cv. Huhao1</strain>
        <tissue evidence="1">Leaf</tissue>
    </source>
</reference>
<name>A0A2U1QMH2_ARTAN</name>
<dbReference type="Pfam" id="PF00300">
    <property type="entry name" value="His_Phos_1"/>
    <property type="match status" value="1"/>
</dbReference>
<protein>
    <submittedName>
        <fullName evidence="1">Ankyrin repeat-containing protein</fullName>
    </submittedName>
</protein>
<dbReference type="Proteomes" id="UP000245207">
    <property type="component" value="Unassembled WGS sequence"/>
</dbReference>
<comment type="caution">
    <text evidence="1">The sequence shown here is derived from an EMBL/GenBank/DDBJ whole genome shotgun (WGS) entry which is preliminary data.</text>
</comment>
<dbReference type="InterPro" id="IPR013078">
    <property type="entry name" value="His_Pase_superF_clade-1"/>
</dbReference>
<dbReference type="Gene3D" id="1.25.40.20">
    <property type="entry name" value="Ankyrin repeat-containing domain"/>
    <property type="match status" value="1"/>
</dbReference>
<accession>A0A2U1QMH2</accession>
<dbReference type="SUPFAM" id="SSF53254">
    <property type="entry name" value="Phosphoglycerate mutase-like"/>
    <property type="match status" value="1"/>
</dbReference>
<evidence type="ECO:0000313" key="2">
    <source>
        <dbReference type="Proteomes" id="UP000245207"/>
    </source>
</evidence>
<proteinExistence type="predicted"/>
<dbReference type="InterPro" id="IPR002110">
    <property type="entry name" value="Ankyrin_rpt"/>
</dbReference>
<sequence length="503" mass="57463">MILITHGEPLWNENNLFTCCVDLPLTTKGVEETVESAKRISNIPIGMIYTSALILAQMTGMLAMAQHHRKNEDTVDALSKRLMKHRVKWKLQRRKSKLSCEDLAAWNFKRATERQAMRANERSSGEAGGRNVISTADQVDHTTIGPRSPYNDVCNHEIVDQIQYMNFGYCNSWCRQCNISVVMKVEEREGDNKISALPYVSLLSQLDGRACGLNINRSILNKQISAVFWEMIRSPDDDDTYHLHPQKSLYNTKLRNATVKGCWGEAKAILKNNIDAATELISKNGNTMLHLAVVKGHNNFLEKLHNFIKKEEHIERRNSDGHTALHIAVIFDIRCAAELLVRKRKRLLQISDNEDNIPLLSAYNNMKLSTYVYLLEVSEADSVHLPLGRYSDSHVQIGVNFIITAIFTKQYDLAMKLINIYPELVRKDDQVLMAAAITFPRKLGFGEESIHPSSKHAHGKIVTRRISLLLDSYNFLCKRAEDVIWSMRSFKSMYYIWLLTDIV</sequence>
<dbReference type="Gene3D" id="3.40.50.1240">
    <property type="entry name" value="Phosphoglycerate mutase-like"/>
    <property type="match status" value="1"/>
</dbReference>
<dbReference type="InterPro" id="IPR029033">
    <property type="entry name" value="His_PPase_superfam"/>
</dbReference>
<dbReference type="InterPro" id="IPR036770">
    <property type="entry name" value="Ankyrin_rpt-contain_sf"/>
</dbReference>
<dbReference type="Pfam" id="PF12796">
    <property type="entry name" value="Ank_2"/>
    <property type="match status" value="1"/>
</dbReference>
<dbReference type="SUPFAM" id="SSF48403">
    <property type="entry name" value="Ankyrin repeat"/>
    <property type="match status" value="1"/>
</dbReference>
<dbReference type="CDD" id="cd07067">
    <property type="entry name" value="HP_PGM_like"/>
    <property type="match status" value="1"/>
</dbReference>
<gene>
    <name evidence="1" type="ORF">CTI12_AA009350</name>
</gene>
<dbReference type="EMBL" id="PKPP01000031">
    <property type="protein sequence ID" value="PWA99182.1"/>
    <property type="molecule type" value="Genomic_DNA"/>
</dbReference>
<dbReference type="STRING" id="35608.A0A2U1QMH2"/>
<evidence type="ECO:0000313" key="1">
    <source>
        <dbReference type="EMBL" id="PWA99182.1"/>
    </source>
</evidence>
<dbReference type="PANTHER" id="PTHR47303:SF1">
    <property type="entry name" value="NF-KAPPA-B INHIBITOR BETA"/>
    <property type="match status" value="1"/>
</dbReference>